<proteinExistence type="predicted"/>
<evidence type="ECO:0000313" key="2">
    <source>
        <dbReference type="Proteomes" id="UP001164929"/>
    </source>
</evidence>
<protein>
    <submittedName>
        <fullName evidence="1">Uncharacterized protein</fullName>
    </submittedName>
</protein>
<comment type="caution">
    <text evidence="1">The sequence shown here is derived from an EMBL/GenBank/DDBJ whole genome shotgun (WGS) entry which is preliminary data.</text>
</comment>
<gene>
    <name evidence="1" type="ORF">NC653_015332</name>
</gene>
<keyword evidence="2" id="KW-1185">Reference proteome</keyword>
<reference evidence="1" key="1">
    <citation type="journal article" date="2023" name="Mol. Ecol. Resour.">
        <title>Chromosome-level genome assembly of a triploid poplar Populus alba 'Berolinensis'.</title>
        <authorList>
            <person name="Chen S."/>
            <person name="Yu Y."/>
            <person name="Wang X."/>
            <person name="Wang S."/>
            <person name="Zhang T."/>
            <person name="Zhou Y."/>
            <person name="He R."/>
            <person name="Meng N."/>
            <person name="Wang Y."/>
            <person name="Liu W."/>
            <person name="Liu Z."/>
            <person name="Liu J."/>
            <person name="Guo Q."/>
            <person name="Huang H."/>
            <person name="Sederoff R.R."/>
            <person name="Wang G."/>
            <person name="Qu G."/>
            <person name="Chen S."/>
        </authorList>
    </citation>
    <scope>NUCLEOTIDE SEQUENCE</scope>
    <source>
        <strain evidence="1">SC-2020</strain>
    </source>
</reference>
<accession>A0AAD6VY38</accession>
<evidence type="ECO:0000313" key="1">
    <source>
        <dbReference type="EMBL" id="KAJ6991952.1"/>
    </source>
</evidence>
<dbReference type="Proteomes" id="UP001164929">
    <property type="component" value="Chromosome 6"/>
</dbReference>
<name>A0AAD6VY38_9ROSI</name>
<sequence length="104" mass="12366">MKKLHFLSVKLRQWNKDHFGVQEHRLRRIESDIADTERKQEAESICRQKSRQSWYHLGDRNTQFFQPPDTTRAHLGPMGFKLLSEESASWLESPVTIEEIKDND</sequence>
<dbReference type="AlphaFoldDB" id="A0AAD6VY38"/>
<dbReference type="EMBL" id="JAQIZT010000006">
    <property type="protein sequence ID" value="KAJ6991952.1"/>
    <property type="molecule type" value="Genomic_DNA"/>
</dbReference>
<organism evidence="1 2">
    <name type="scientific">Populus alba x Populus x berolinensis</name>
    <dbReference type="NCBI Taxonomy" id="444605"/>
    <lineage>
        <taxon>Eukaryota</taxon>
        <taxon>Viridiplantae</taxon>
        <taxon>Streptophyta</taxon>
        <taxon>Embryophyta</taxon>
        <taxon>Tracheophyta</taxon>
        <taxon>Spermatophyta</taxon>
        <taxon>Magnoliopsida</taxon>
        <taxon>eudicotyledons</taxon>
        <taxon>Gunneridae</taxon>
        <taxon>Pentapetalae</taxon>
        <taxon>rosids</taxon>
        <taxon>fabids</taxon>
        <taxon>Malpighiales</taxon>
        <taxon>Salicaceae</taxon>
        <taxon>Saliceae</taxon>
        <taxon>Populus</taxon>
    </lineage>
</organism>